<sequence>MSPLNGVRVVLVNWRDREHPLAGGAEEYAVRMADAMTAAGATVTFLTARGEGQGPGDESAEDLLAGSSMSTVRRGGRWTVYFWALWWLLRNRSRIDVVVDCQNGIPFFSPLVVPRRTKVVLVMHHVHDAQFAVHFPPWLARIGRWLEGPAARRVYRRALTVAVSDSTVRAMRERLGWRGKVVVVPNGMVQPPEAEPARSVQPTLVCLGRLVTHKRVDRLIDITGGLLGEWPGLRLHIIGTGPEEDALRAAAKPFGDAVVVHGFVDDPTKSALLRQSWLNVTLSDGEGWGLAVIEAAAHGVPTLCREVDGLCDSVRHGETGWLVASGADIGGAVHDALRLLSRPDDAEIVAKSCQEWAAAFDWVSSGHRFVTHVSDLLYSSTPGRANGPASQEDLCDAL</sequence>
<dbReference type="SUPFAM" id="SSF53756">
    <property type="entry name" value="UDP-Glycosyltransferase/glycogen phosphorylase"/>
    <property type="match status" value="1"/>
</dbReference>
<evidence type="ECO:0000313" key="6">
    <source>
        <dbReference type="Proteomes" id="UP001519332"/>
    </source>
</evidence>
<accession>A0ABS4U005</accession>
<dbReference type="Pfam" id="PF13439">
    <property type="entry name" value="Glyco_transf_4"/>
    <property type="match status" value="1"/>
</dbReference>
<dbReference type="CDD" id="cd03801">
    <property type="entry name" value="GT4_PimA-like"/>
    <property type="match status" value="1"/>
</dbReference>
<comment type="caution">
    <text evidence="5">The sequence shown here is derived from an EMBL/GenBank/DDBJ whole genome shotgun (WGS) entry which is preliminary data.</text>
</comment>
<proteinExistence type="predicted"/>
<name>A0ABS4U005_9PSEU</name>
<dbReference type="InterPro" id="IPR028098">
    <property type="entry name" value="Glyco_trans_4-like_N"/>
</dbReference>
<feature type="domain" description="Glycosyl transferase family 1" evidence="3">
    <location>
        <begin position="198"/>
        <end position="349"/>
    </location>
</feature>
<dbReference type="PANTHER" id="PTHR45947">
    <property type="entry name" value="SULFOQUINOVOSYL TRANSFERASE SQD2"/>
    <property type="match status" value="1"/>
</dbReference>
<organism evidence="5 6">
    <name type="scientific">Kibdelosporangium banguiense</name>
    <dbReference type="NCBI Taxonomy" id="1365924"/>
    <lineage>
        <taxon>Bacteria</taxon>
        <taxon>Bacillati</taxon>
        <taxon>Actinomycetota</taxon>
        <taxon>Actinomycetes</taxon>
        <taxon>Pseudonocardiales</taxon>
        <taxon>Pseudonocardiaceae</taxon>
        <taxon>Kibdelosporangium</taxon>
    </lineage>
</organism>
<dbReference type="RefSeq" id="WP_209646663.1">
    <property type="nucleotide sequence ID" value="NZ_JAGINW010000001.1"/>
</dbReference>
<protein>
    <submittedName>
        <fullName evidence="5">Glycosyltransferase involved in cell wall biosynthesis</fullName>
    </submittedName>
</protein>
<keyword evidence="6" id="KW-1185">Reference proteome</keyword>
<gene>
    <name evidence="5" type="ORF">JOF56_010367</name>
</gene>
<dbReference type="PANTHER" id="PTHR45947:SF3">
    <property type="entry name" value="SULFOQUINOVOSYL TRANSFERASE SQD2"/>
    <property type="match status" value="1"/>
</dbReference>
<dbReference type="EMBL" id="JAGINW010000001">
    <property type="protein sequence ID" value="MBP2329982.1"/>
    <property type="molecule type" value="Genomic_DNA"/>
</dbReference>
<keyword evidence="2" id="KW-0808">Transferase</keyword>
<evidence type="ECO:0000256" key="2">
    <source>
        <dbReference type="ARBA" id="ARBA00022679"/>
    </source>
</evidence>
<evidence type="ECO:0000259" key="4">
    <source>
        <dbReference type="Pfam" id="PF13439"/>
    </source>
</evidence>
<feature type="domain" description="Glycosyltransferase subfamily 4-like N-terminal" evidence="4">
    <location>
        <begin position="23"/>
        <end position="187"/>
    </location>
</feature>
<reference evidence="5 6" key="1">
    <citation type="submission" date="2021-03" db="EMBL/GenBank/DDBJ databases">
        <title>Sequencing the genomes of 1000 actinobacteria strains.</title>
        <authorList>
            <person name="Klenk H.-P."/>
        </authorList>
    </citation>
    <scope>NUCLEOTIDE SEQUENCE [LARGE SCALE GENOMIC DNA]</scope>
    <source>
        <strain evidence="5 6">DSM 46670</strain>
    </source>
</reference>
<dbReference type="Proteomes" id="UP001519332">
    <property type="component" value="Unassembled WGS sequence"/>
</dbReference>
<evidence type="ECO:0000259" key="3">
    <source>
        <dbReference type="Pfam" id="PF00534"/>
    </source>
</evidence>
<dbReference type="InterPro" id="IPR050194">
    <property type="entry name" value="Glycosyltransferase_grp1"/>
</dbReference>
<evidence type="ECO:0000256" key="1">
    <source>
        <dbReference type="ARBA" id="ARBA00022676"/>
    </source>
</evidence>
<dbReference type="InterPro" id="IPR001296">
    <property type="entry name" value="Glyco_trans_1"/>
</dbReference>
<dbReference type="Pfam" id="PF00534">
    <property type="entry name" value="Glycos_transf_1"/>
    <property type="match status" value="1"/>
</dbReference>
<keyword evidence="1" id="KW-0328">Glycosyltransferase</keyword>
<dbReference type="Gene3D" id="3.40.50.2000">
    <property type="entry name" value="Glycogen Phosphorylase B"/>
    <property type="match status" value="2"/>
</dbReference>
<evidence type="ECO:0000313" key="5">
    <source>
        <dbReference type="EMBL" id="MBP2329982.1"/>
    </source>
</evidence>